<name>A0ABV9TK01_9MICC</name>
<evidence type="ECO:0000313" key="4">
    <source>
        <dbReference type="Proteomes" id="UP001595797"/>
    </source>
</evidence>
<feature type="compositionally biased region" description="Low complexity" evidence="1">
    <location>
        <begin position="229"/>
        <end position="240"/>
    </location>
</feature>
<feature type="region of interest" description="Disordered" evidence="1">
    <location>
        <begin position="170"/>
        <end position="280"/>
    </location>
</feature>
<proteinExistence type="predicted"/>
<feature type="compositionally biased region" description="Gly residues" evidence="1">
    <location>
        <begin position="241"/>
        <end position="256"/>
    </location>
</feature>
<comment type="caution">
    <text evidence="3">The sequence shown here is derived from an EMBL/GenBank/DDBJ whole genome shotgun (WGS) entry which is preliminary data.</text>
</comment>
<reference evidence="4" key="1">
    <citation type="journal article" date="2019" name="Int. J. Syst. Evol. Microbiol.">
        <title>The Global Catalogue of Microorganisms (GCM) 10K type strain sequencing project: providing services to taxonomists for standard genome sequencing and annotation.</title>
        <authorList>
            <consortium name="The Broad Institute Genomics Platform"/>
            <consortium name="The Broad Institute Genome Sequencing Center for Infectious Disease"/>
            <person name="Wu L."/>
            <person name="Ma J."/>
        </authorList>
    </citation>
    <scope>NUCLEOTIDE SEQUENCE [LARGE SCALE GENOMIC DNA]</scope>
    <source>
        <strain evidence="4">CGMCC 4.6946</strain>
    </source>
</reference>
<keyword evidence="2" id="KW-1133">Transmembrane helix</keyword>
<feature type="compositionally biased region" description="Low complexity" evidence="1">
    <location>
        <begin position="188"/>
        <end position="214"/>
    </location>
</feature>
<protein>
    <submittedName>
        <fullName evidence="3">Uncharacterized protein</fullName>
    </submittedName>
</protein>
<organism evidence="3 4">
    <name type="scientific">Kocuria oceani</name>
    <dbReference type="NCBI Taxonomy" id="988827"/>
    <lineage>
        <taxon>Bacteria</taxon>
        <taxon>Bacillati</taxon>
        <taxon>Actinomycetota</taxon>
        <taxon>Actinomycetes</taxon>
        <taxon>Micrococcales</taxon>
        <taxon>Micrococcaceae</taxon>
        <taxon>Kocuria</taxon>
    </lineage>
</organism>
<keyword evidence="2" id="KW-0472">Membrane</keyword>
<sequence length="280" mass="27032">MTLEKPQTSTAPADEQAPTDEKPEKKSPALNIPGLLAGAATAATMSVIGGHLSVVGTVLGAALTSIVSGIAVVVYSTSLERSRRGLTKVRTVVTTRILTRDGLRVPETCGSSAVADDAPGPRFRLPWKQVLVSTGVIIGLAVAAVFGVQALTGTELSGGTGTIQRTVTGSESVAVRSASTPAPAEEQAPGTGELAPAEGAAPAEAPTTDPAAGEVVPGGTAPTSGAVTGDGSATSGDAAAGTGGQPLDGGQTGTGTGQLDPGAAQQGATGTDPGAAPAAP</sequence>
<keyword evidence="2" id="KW-0812">Transmembrane</keyword>
<feature type="region of interest" description="Disordered" evidence="1">
    <location>
        <begin position="1"/>
        <end position="30"/>
    </location>
</feature>
<dbReference type="Proteomes" id="UP001595797">
    <property type="component" value="Unassembled WGS sequence"/>
</dbReference>
<dbReference type="EMBL" id="JBHSIW010000016">
    <property type="protein sequence ID" value="MFC4904325.1"/>
    <property type="molecule type" value="Genomic_DNA"/>
</dbReference>
<dbReference type="RefSeq" id="WP_277551838.1">
    <property type="nucleotide sequence ID" value="NZ_JARAMH010000014.1"/>
</dbReference>
<evidence type="ECO:0000256" key="1">
    <source>
        <dbReference type="SAM" id="MobiDB-lite"/>
    </source>
</evidence>
<accession>A0ABV9TK01</accession>
<keyword evidence="4" id="KW-1185">Reference proteome</keyword>
<evidence type="ECO:0000256" key="2">
    <source>
        <dbReference type="SAM" id="Phobius"/>
    </source>
</evidence>
<evidence type="ECO:0000313" key="3">
    <source>
        <dbReference type="EMBL" id="MFC4904325.1"/>
    </source>
</evidence>
<feature type="transmembrane region" description="Helical" evidence="2">
    <location>
        <begin position="54"/>
        <end position="75"/>
    </location>
</feature>
<feature type="transmembrane region" description="Helical" evidence="2">
    <location>
        <begin position="29"/>
        <end position="48"/>
    </location>
</feature>
<gene>
    <name evidence="3" type="ORF">ACFPCS_12175</name>
</gene>
<feature type="transmembrane region" description="Helical" evidence="2">
    <location>
        <begin position="130"/>
        <end position="151"/>
    </location>
</feature>
<feature type="compositionally biased region" description="Low complexity" evidence="1">
    <location>
        <begin position="257"/>
        <end position="280"/>
    </location>
</feature>
<feature type="compositionally biased region" description="Polar residues" evidence="1">
    <location>
        <begin position="1"/>
        <end position="11"/>
    </location>
</feature>